<evidence type="ECO:0000256" key="3">
    <source>
        <dbReference type="ARBA" id="ARBA00013194"/>
    </source>
</evidence>
<evidence type="ECO:0000256" key="10">
    <source>
        <dbReference type="ARBA" id="ARBA00029986"/>
    </source>
</evidence>
<comment type="function">
    <text evidence="11">Involved in protein export. Acts as a chaperone by maintaining the newly synthesized protein in an open conformation. Functions as a peptidyl-prolyl cis-trans isomerase.</text>
</comment>
<dbReference type="GO" id="GO:0003755">
    <property type="term" value="F:peptidyl-prolyl cis-trans isomerase activity"/>
    <property type="evidence" value="ECO:0007669"/>
    <property type="project" value="UniProtKB-EC"/>
</dbReference>
<dbReference type="PANTHER" id="PTHR30560">
    <property type="entry name" value="TRIGGER FACTOR CHAPERONE AND PEPTIDYL-PROLYL CIS/TRANS ISOMERASE"/>
    <property type="match status" value="1"/>
</dbReference>
<feature type="domain" description="PPIase FKBP-type" evidence="12">
    <location>
        <begin position="159"/>
        <end position="218"/>
    </location>
</feature>
<evidence type="ECO:0000256" key="11">
    <source>
        <dbReference type="HAMAP-Rule" id="MF_00303"/>
    </source>
</evidence>
<dbReference type="RefSeq" id="WP_338521963.1">
    <property type="nucleotide sequence ID" value="NZ_CP135136.1"/>
</dbReference>
<comment type="domain">
    <text evidence="11">Consists of 3 domains; the N-terminus binds the ribosome, the middle domain has PPIase activity, while the C-terminus has intrinsic chaperone activity on its own.</text>
</comment>
<keyword evidence="8 11" id="KW-0413">Isomerase</keyword>
<evidence type="ECO:0000256" key="7">
    <source>
        <dbReference type="ARBA" id="ARBA00023186"/>
    </source>
</evidence>
<keyword evidence="9 11" id="KW-0131">Cell cycle</keyword>
<evidence type="ECO:0000256" key="4">
    <source>
        <dbReference type="ARBA" id="ARBA00016902"/>
    </source>
</evidence>
<gene>
    <name evidence="11 15" type="primary">tig</name>
    <name evidence="15" type="ORF">RQL38_01285</name>
</gene>
<dbReference type="Pfam" id="PF00254">
    <property type="entry name" value="FKBP_C"/>
    <property type="match status" value="1"/>
</dbReference>
<comment type="catalytic activity">
    <reaction evidence="1 11">
        <text>[protein]-peptidylproline (omega=180) = [protein]-peptidylproline (omega=0)</text>
        <dbReference type="Rhea" id="RHEA:16237"/>
        <dbReference type="Rhea" id="RHEA-COMP:10747"/>
        <dbReference type="Rhea" id="RHEA-COMP:10748"/>
        <dbReference type="ChEBI" id="CHEBI:83833"/>
        <dbReference type="ChEBI" id="CHEBI:83834"/>
        <dbReference type="EC" id="5.2.1.8"/>
    </reaction>
</comment>
<feature type="domain" description="Trigger factor C-terminal" evidence="14">
    <location>
        <begin position="265"/>
        <end position="418"/>
    </location>
</feature>
<dbReference type="PANTHER" id="PTHR30560:SF3">
    <property type="entry name" value="TRIGGER FACTOR-LIKE PROTEIN TIG, CHLOROPLASTIC"/>
    <property type="match status" value="1"/>
</dbReference>
<dbReference type="Pfam" id="PF05698">
    <property type="entry name" value="Trigger_C"/>
    <property type="match status" value="1"/>
</dbReference>
<evidence type="ECO:0000256" key="5">
    <source>
        <dbReference type="ARBA" id="ARBA00022618"/>
    </source>
</evidence>
<evidence type="ECO:0000259" key="13">
    <source>
        <dbReference type="Pfam" id="PF05697"/>
    </source>
</evidence>
<dbReference type="InterPro" id="IPR037041">
    <property type="entry name" value="Trigger_fac_C_sf"/>
</dbReference>
<dbReference type="SUPFAM" id="SSF54534">
    <property type="entry name" value="FKBP-like"/>
    <property type="match status" value="1"/>
</dbReference>
<dbReference type="Gene3D" id="3.10.50.40">
    <property type="match status" value="1"/>
</dbReference>
<protein>
    <recommendedName>
        <fullName evidence="4 11">Trigger factor</fullName>
        <shortName evidence="11">TF</shortName>
        <ecNumber evidence="3 11">5.2.1.8</ecNumber>
    </recommendedName>
    <alternativeName>
        <fullName evidence="10 11">PPIase</fullName>
    </alternativeName>
</protein>
<name>A0ABZ2H0Q0_9GAMM</name>
<dbReference type="Gene3D" id="1.10.3120.10">
    <property type="entry name" value="Trigger factor, C-terminal domain"/>
    <property type="match status" value="1"/>
</dbReference>
<dbReference type="EMBL" id="CP135136">
    <property type="protein sequence ID" value="WWR12239.1"/>
    <property type="molecule type" value="Genomic_DNA"/>
</dbReference>
<dbReference type="NCBIfam" id="TIGR00115">
    <property type="entry name" value="tig"/>
    <property type="match status" value="1"/>
</dbReference>
<evidence type="ECO:0000259" key="14">
    <source>
        <dbReference type="Pfam" id="PF05698"/>
    </source>
</evidence>
<dbReference type="InterPro" id="IPR001179">
    <property type="entry name" value="PPIase_FKBP_dom"/>
</dbReference>
<dbReference type="Pfam" id="PF05697">
    <property type="entry name" value="Trigger_N"/>
    <property type="match status" value="1"/>
</dbReference>
<comment type="subcellular location">
    <subcellularLocation>
        <location evidence="11">Cytoplasm</location>
    </subcellularLocation>
    <text evidence="11">About half TF is bound to the ribosome near the polypeptide exit tunnel while the other half is free in the cytoplasm.</text>
</comment>
<sequence length="453" mass="54012">MQVSIDVLEKLKRKLTVSIPLKLLKDNMDIYLKNFSKKVGINGFRTGKVPLYILQKRYGNIVTRDVVWKMIESSLKQVFKDKKISPVNTPIIECDTFDFKKDLVYTAIFEVFPDIQYLDLNGRNIKYFVSKITDEDVMYVLENLRIQNKNWYEVNRSVVHDGDKVVVSFKENFSNYFHFKRSVKNCECIIGSRTMFPGFEDGLINKKIGETFILKIPISKILSVNPLDRENFFIFEITVHKIFEGKLPNLNNTFLRKFNINNGDIEDFKKYIKNIMNNEMNQYIDLINREEIFETFTLLNEFELPESLVNQEMNFLKNELSLHIFKDKNIINKKIFDNMYDSIFYNQARKRVHRYLLLSEYIKKNNLTLNQNIINKTINELSKLCKDPNEIKFLYNKKYDYNKKIRSLALEKILAKKISKNANLITEFVNYKDIINIMKNKKQYMFTYDRLFK</sequence>
<dbReference type="InterPro" id="IPR005215">
    <property type="entry name" value="Trig_fac"/>
</dbReference>
<keyword evidence="7 11" id="KW-0143">Chaperone</keyword>
<keyword evidence="16" id="KW-1185">Reference proteome</keyword>
<dbReference type="SUPFAM" id="SSF109998">
    <property type="entry name" value="Triger factor/SurA peptide-binding domain-like"/>
    <property type="match status" value="1"/>
</dbReference>
<reference evidence="15" key="1">
    <citation type="submission" date="2023-09" db="EMBL/GenBank/DDBJ databases">
        <title>Genomes of two closely related lineages of the louse Polyplax serrata with different host specificities.</title>
        <authorList>
            <person name="Martinu J."/>
            <person name="Tarabai H."/>
            <person name="Stefka J."/>
            <person name="Hypsa V."/>
        </authorList>
    </citation>
    <scope>NUCLEOTIDE SEQUENCE [LARGE SCALE GENOMIC DNA]</scope>
    <source>
        <strain evidence="15">HR10_N</strain>
    </source>
</reference>
<dbReference type="InterPro" id="IPR027304">
    <property type="entry name" value="Trigger_fact/SurA_dom_sf"/>
</dbReference>
<evidence type="ECO:0000313" key="15">
    <source>
        <dbReference type="EMBL" id="WWR12239.1"/>
    </source>
</evidence>
<dbReference type="PIRSF" id="PIRSF003095">
    <property type="entry name" value="Trigger_factor"/>
    <property type="match status" value="1"/>
</dbReference>
<keyword evidence="11" id="KW-0963">Cytoplasm</keyword>
<feature type="domain" description="Trigger factor ribosome-binding bacterial" evidence="13">
    <location>
        <begin position="1"/>
        <end position="144"/>
    </location>
</feature>
<accession>A0ABZ2H0Q0</accession>
<dbReference type="EC" id="5.2.1.8" evidence="3 11"/>
<evidence type="ECO:0000256" key="2">
    <source>
        <dbReference type="ARBA" id="ARBA00005464"/>
    </source>
</evidence>
<dbReference type="Gene3D" id="3.30.70.1050">
    <property type="entry name" value="Trigger factor ribosome-binding domain"/>
    <property type="match status" value="1"/>
</dbReference>
<dbReference type="SUPFAM" id="SSF102735">
    <property type="entry name" value="Trigger factor ribosome-binding domain"/>
    <property type="match status" value="1"/>
</dbReference>
<evidence type="ECO:0000259" key="12">
    <source>
        <dbReference type="Pfam" id="PF00254"/>
    </source>
</evidence>
<dbReference type="InterPro" id="IPR008881">
    <property type="entry name" value="Trigger_fac_ribosome-bd_bac"/>
</dbReference>
<evidence type="ECO:0000256" key="8">
    <source>
        <dbReference type="ARBA" id="ARBA00023235"/>
    </source>
</evidence>
<dbReference type="HAMAP" id="MF_00303">
    <property type="entry name" value="Trigger_factor_Tig"/>
    <property type="match status" value="1"/>
</dbReference>
<dbReference type="InterPro" id="IPR046357">
    <property type="entry name" value="PPIase_dom_sf"/>
</dbReference>
<evidence type="ECO:0000313" key="16">
    <source>
        <dbReference type="Proteomes" id="UP001360424"/>
    </source>
</evidence>
<proteinExistence type="inferred from homology"/>
<evidence type="ECO:0000256" key="6">
    <source>
        <dbReference type="ARBA" id="ARBA00023110"/>
    </source>
</evidence>
<comment type="similarity">
    <text evidence="2 11">Belongs to the FKBP-type PPIase family. Tig subfamily.</text>
</comment>
<evidence type="ECO:0000256" key="9">
    <source>
        <dbReference type="ARBA" id="ARBA00023306"/>
    </source>
</evidence>
<organism evidence="15 16">
    <name type="scientific">Candidatus Legionella polyplacis</name>
    <dbReference type="NCBI Taxonomy" id="2005262"/>
    <lineage>
        <taxon>Bacteria</taxon>
        <taxon>Pseudomonadati</taxon>
        <taxon>Pseudomonadota</taxon>
        <taxon>Gammaproteobacteria</taxon>
        <taxon>Legionellales</taxon>
        <taxon>Legionellaceae</taxon>
        <taxon>Legionella</taxon>
    </lineage>
</organism>
<keyword evidence="5 11" id="KW-0132">Cell division</keyword>
<dbReference type="InterPro" id="IPR008880">
    <property type="entry name" value="Trigger_fac_C"/>
</dbReference>
<keyword evidence="6 11" id="KW-0697">Rotamase</keyword>
<evidence type="ECO:0000256" key="1">
    <source>
        <dbReference type="ARBA" id="ARBA00000971"/>
    </source>
</evidence>
<dbReference type="Proteomes" id="UP001360424">
    <property type="component" value="Chromosome"/>
</dbReference>
<dbReference type="InterPro" id="IPR036611">
    <property type="entry name" value="Trigger_fac_ribosome-bd_sf"/>
</dbReference>